<dbReference type="EMBL" id="JBHEZY010000039">
    <property type="protein sequence ID" value="MFC1436570.1"/>
    <property type="molecule type" value="Genomic_DNA"/>
</dbReference>
<evidence type="ECO:0000259" key="4">
    <source>
        <dbReference type="PROSITE" id="PS50949"/>
    </source>
</evidence>
<dbReference type="PANTHER" id="PTHR44846:SF17">
    <property type="entry name" value="GNTR-FAMILY TRANSCRIPTIONAL REGULATOR"/>
    <property type="match status" value="1"/>
</dbReference>
<dbReference type="InterPro" id="IPR000524">
    <property type="entry name" value="Tscrpt_reg_HTH_GntR"/>
</dbReference>
<evidence type="ECO:0000313" key="6">
    <source>
        <dbReference type="Proteomes" id="UP001592530"/>
    </source>
</evidence>
<keyword evidence="2" id="KW-0238">DNA-binding</keyword>
<dbReference type="InterPro" id="IPR028978">
    <property type="entry name" value="Chorismate_lyase_/UTRA_dom_sf"/>
</dbReference>
<dbReference type="PRINTS" id="PR00035">
    <property type="entry name" value="HTHGNTR"/>
</dbReference>
<reference evidence="5 6" key="1">
    <citation type="submission" date="2024-09" db="EMBL/GenBank/DDBJ databases">
        <authorList>
            <person name="Lee S.D."/>
        </authorList>
    </citation>
    <scope>NUCLEOTIDE SEQUENCE [LARGE SCALE GENOMIC DNA]</scope>
    <source>
        <strain evidence="5 6">N1-3</strain>
    </source>
</reference>
<evidence type="ECO:0000256" key="3">
    <source>
        <dbReference type="ARBA" id="ARBA00023163"/>
    </source>
</evidence>
<protein>
    <submittedName>
        <fullName evidence="5">GntR family transcriptional regulator</fullName>
    </submittedName>
</protein>
<comment type="caution">
    <text evidence="5">The sequence shown here is derived from an EMBL/GenBank/DDBJ whole genome shotgun (WGS) entry which is preliminary data.</text>
</comment>
<evidence type="ECO:0000256" key="2">
    <source>
        <dbReference type="ARBA" id="ARBA00023125"/>
    </source>
</evidence>
<dbReference type="SMART" id="SM00345">
    <property type="entry name" value="HTH_GNTR"/>
    <property type="match status" value="1"/>
</dbReference>
<dbReference type="InterPro" id="IPR050679">
    <property type="entry name" value="Bact_HTH_transcr_reg"/>
</dbReference>
<accession>A0ABV6XE79</accession>
<name>A0ABV6XE79_9ACTN</name>
<proteinExistence type="predicted"/>
<dbReference type="InterPro" id="IPR036390">
    <property type="entry name" value="WH_DNA-bd_sf"/>
</dbReference>
<dbReference type="SUPFAM" id="SSF64288">
    <property type="entry name" value="Chorismate lyase-like"/>
    <property type="match status" value="1"/>
</dbReference>
<evidence type="ECO:0000256" key="1">
    <source>
        <dbReference type="ARBA" id="ARBA00023015"/>
    </source>
</evidence>
<dbReference type="Gene3D" id="1.10.10.10">
    <property type="entry name" value="Winged helix-like DNA-binding domain superfamily/Winged helix DNA-binding domain"/>
    <property type="match status" value="1"/>
</dbReference>
<dbReference type="InterPro" id="IPR036388">
    <property type="entry name" value="WH-like_DNA-bd_sf"/>
</dbReference>
<dbReference type="Proteomes" id="UP001592530">
    <property type="component" value="Unassembled WGS sequence"/>
</dbReference>
<dbReference type="PANTHER" id="PTHR44846">
    <property type="entry name" value="MANNOSYL-D-GLYCERATE TRANSPORT/METABOLISM SYSTEM REPRESSOR MNGR-RELATED"/>
    <property type="match status" value="1"/>
</dbReference>
<sequence length="260" mass="28059">MAIVKADALYVQVANEMRASILSGAWAPGSQIPREEQLAAEYDVSRPTVRQAVASLRTEGLLDVFQGKGSFVRDRQAQGNVTMDQDITRSGTRYTTGATAWTAMEAPVTVQLRIDAQAAVLLEITEGEAAYMVECPLLHPDSGTRALHRMILPLERITGTPLAKNAAVTAAKAYAILATAHGDLQWRETVGARMPQPDERSSLRLGDGIPLLISQRLTLTQADQRPLILETTSLGAGGATFAYTLHATTKTRRSTPQPPN</sequence>
<dbReference type="RefSeq" id="WP_380560295.1">
    <property type="nucleotide sequence ID" value="NZ_JBHEZY010000039.1"/>
</dbReference>
<keyword evidence="3" id="KW-0804">Transcription</keyword>
<feature type="domain" description="HTH gntR-type" evidence="4">
    <location>
        <begin position="7"/>
        <end position="75"/>
    </location>
</feature>
<dbReference type="CDD" id="cd07377">
    <property type="entry name" value="WHTH_GntR"/>
    <property type="match status" value="1"/>
</dbReference>
<keyword evidence="1" id="KW-0805">Transcription regulation</keyword>
<dbReference type="Pfam" id="PF00392">
    <property type="entry name" value="GntR"/>
    <property type="match status" value="1"/>
</dbReference>
<dbReference type="Gene3D" id="3.40.1410.10">
    <property type="entry name" value="Chorismate lyase-like"/>
    <property type="match status" value="1"/>
</dbReference>
<dbReference type="SUPFAM" id="SSF46785">
    <property type="entry name" value="Winged helix' DNA-binding domain"/>
    <property type="match status" value="1"/>
</dbReference>
<evidence type="ECO:0000313" key="5">
    <source>
        <dbReference type="EMBL" id="MFC1436570.1"/>
    </source>
</evidence>
<organism evidence="5 6">
    <name type="scientific">Streptacidiphilus alkalitolerans</name>
    <dbReference type="NCBI Taxonomy" id="3342712"/>
    <lineage>
        <taxon>Bacteria</taxon>
        <taxon>Bacillati</taxon>
        <taxon>Actinomycetota</taxon>
        <taxon>Actinomycetes</taxon>
        <taxon>Kitasatosporales</taxon>
        <taxon>Streptomycetaceae</taxon>
        <taxon>Streptacidiphilus</taxon>
    </lineage>
</organism>
<gene>
    <name evidence="5" type="ORF">ACEZDB_38655</name>
</gene>
<dbReference type="PROSITE" id="PS50949">
    <property type="entry name" value="HTH_GNTR"/>
    <property type="match status" value="1"/>
</dbReference>